<evidence type="ECO:0000256" key="1">
    <source>
        <dbReference type="SAM" id="Coils"/>
    </source>
</evidence>
<feature type="signal peptide" evidence="2">
    <location>
        <begin position="1"/>
        <end position="23"/>
    </location>
</feature>
<dbReference type="GeneID" id="108609581"/>
<feature type="chain" id="PRO_5046843405" evidence="2">
    <location>
        <begin position="24"/>
        <end position="459"/>
    </location>
</feature>
<accession>A0ABM1NPA4</accession>
<dbReference type="InterPro" id="IPR002181">
    <property type="entry name" value="Fibrinogen_a/b/g_C_dom"/>
</dbReference>
<dbReference type="PROSITE" id="PS51406">
    <property type="entry name" value="FIBRINOGEN_C_2"/>
    <property type="match status" value="1"/>
</dbReference>
<gene>
    <name evidence="5" type="primary">LOC108609581</name>
</gene>
<feature type="domain" description="Fibrinogen C-terminal" evidence="3">
    <location>
        <begin position="244"/>
        <end position="458"/>
    </location>
</feature>
<reference evidence="4" key="2">
    <citation type="journal article" date="2016" name="G3 (Bethesda)">
        <title>Genome Evolution in Three Species of Cactophilic Drosophila.</title>
        <authorList>
            <person name="Sanchez-Flores A."/>
            <person name="Penazola F."/>
            <person name="Carpinteyro-Ponce J."/>
            <person name="Nazario-Yepiz N."/>
            <person name="Abreu-Goodger C."/>
            <person name="Machado C.A."/>
            <person name="Markow T.A."/>
        </authorList>
    </citation>
    <scope>NUCLEOTIDE SEQUENCE [LARGE SCALE GENOMIC DNA]</scope>
</reference>
<feature type="coiled-coil region" evidence="1">
    <location>
        <begin position="64"/>
        <end position="151"/>
    </location>
</feature>
<proteinExistence type="predicted"/>
<evidence type="ECO:0000259" key="3">
    <source>
        <dbReference type="PROSITE" id="PS51406"/>
    </source>
</evidence>
<protein>
    <submittedName>
        <fullName evidence="5">Fibrinogen-like protein 1</fullName>
    </submittedName>
</protein>
<name>A0ABM1NPA4_DROAR</name>
<dbReference type="RefSeq" id="XP_017856790.1">
    <property type="nucleotide sequence ID" value="XM_018001301.1"/>
</dbReference>
<dbReference type="Proteomes" id="UP000694904">
    <property type="component" value="Chromosome 3"/>
</dbReference>
<dbReference type="PANTHER" id="PTHR19143">
    <property type="entry name" value="FIBRINOGEN/TENASCIN/ANGIOPOEITIN"/>
    <property type="match status" value="1"/>
</dbReference>
<dbReference type="InterPro" id="IPR014716">
    <property type="entry name" value="Fibrinogen_a/b/g_C_1"/>
</dbReference>
<evidence type="ECO:0000313" key="4">
    <source>
        <dbReference type="Proteomes" id="UP000694904"/>
    </source>
</evidence>
<sequence>MQNYANLWTILLLFTFNIQRFGTFDTNGKSQASLTLFKDLEGECNTYCLNIVKPILQQTKQHHFTELQDKIKELDRMVKMTEQQVNTVKIKLGVCENSTVIKEHLWRDQMNRKTSQLNELQKKAEANQESLKNSETQLTSLQNRIGICEETVRNKEVQFTQLRELNVSCNNSSRIKDDLIETNKALINRHNAASEGELIKLELKDRRIAELEANVKVNEKIVAEQRNQITKDDLKIKQLIHKLFIYDKQVKTCHATSCLGKSTDIHVNIVPGAEPFPVFCDSHLVGSGWTVLLRRRDGSVSFFRNWNDYRIGFGDLRGEFFMGLQKIHLITSSRRHELLIYLQDFDNQIRYAYYDNFKIGNESEDFGLHVLGQYNGSAGDALSAQKYMKFSTPDRDNDQAENNCAQDFESGWWFRKCYYCNLNGVYFSSKRTNQYGINWFAWHKNSLRFVQMMIRPKRR</sequence>
<dbReference type="InterPro" id="IPR036056">
    <property type="entry name" value="Fibrinogen-like_C"/>
</dbReference>
<dbReference type="CDD" id="cd00087">
    <property type="entry name" value="FReD"/>
    <property type="match status" value="1"/>
</dbReference>
<reference evidence="5" key="3">
    <citation type="submission" date="2025-08" db="UniProtKB">
        <authorList>
            <consortium name="RefSeq"/>
        </authorList>
    </citation>
    <scope>IDENTIFICATION</scope>
    <source>
        <tissue evidence="5">Whole organism</tissue>
    </source>
</reference>
<evidence type="ECO:0000313" key="5">
    <source>
        <dbReference type="RefSeq" id="XP_017856790.1"/>
    </source>
</evidence>
<keyword evidence="2" id="KW-0732">Signal</keyword>
<dbReference type="Pfam" id="PF00147">
    <property type="entry name" value="Fibrinogen_C"/>
    <property type="match status" value="1"/>
</dbReference>
<organism evidence="4 5">
    <name type="scientific">Drosophila arizonae</name>
    <name type="common">Fruit fly</name>
    <dbReference type="NCBI Taxonomy" id="7263"/>
    <lineage>
        <taxon>Eukaryota</taxon>
        <taxon>Metazoa</taxon>
        <taxon>Ecdysozoa</taxon>
        <taxon>Arthropoda</taxon>
        <taxon>Hexapoda</taxon>
        <taxon>Insecta</taxon>
        <taxon>Pterygota</taxon>
        <taxon>Neoptera</taxon>
        <taxon>Endopterygota</taxon>
        <taxon>Diptera</taxon>
        <taxon>Brachycera</taxon>
        <taxon>Muscomorpha</taxon>
        <taxon>Ephydroidea</taxon>
        <taxon>Drosophilidae</taxon>
        <taxon>Drosophila</taxon>
    </lineage>
</organism>
<dbReference type="SMART" id="SM00186">
    <property type="entry name" value="FBG"/>
    <property type="match status" value="1"/>
</dbReference>
<dbReference type="InterPro" id="IPR050373">
    <property type="entry name" value="Fibrinogen_C-term_domain"/>
</dbReference>
<keyword evidence="4" id="KW-1185">Reference proteome</keyword>
<reference evidence="4" key="1">
    <citation type="journal article" date="1997" name="Nucleic Acids Res.">
        <title>tRNAscan-SE: a program for improved detection of transfer RNA genes in genomic sequence.</title>
        <authorList>
            <person name="Lowe T.M."/>
            <person name="Eddy S.R."/>
        </authorList>
    </citation>
    <scope>NUCLEOTIDE SEQUENCE [LARGE SCALE GENOMIC DNA]</scope>
</reference>
<dbReference type="SUPFAM" id="SSF56496">
    <property type="entry name" value="Fibrinogen C-terminal domain-like"/>
    <property type="match status" value="1"/>
</dbReference>
<dbReference type="Gene3D" id="3.90.215.10">
    <property type="entry name" value="Gamma Fibrinogen, chain A, domain 1"/>
    <property type="match status" value="1"/>
</dbReference>
<dbReference type="PANTHER" id="PTHR19143:SF327">
    <property type="entry name" value="FI21813P1-RELATED"/>
    <property type="match status" value="1"/>
</dbReference>
<evidence type="ECO:0000256" key="2">
    <source>
        <dbReference type="SAM" id="SignalP"/>
    </source>
</evidence>
<keyword evidence="1" id="KW-0175">Coiled coil</keyword>